<dbReference type="PANTHER" id="PTHR12486">
    <property type="entry name" value="APRATAXIN-RELATED"/>
    <property type="match status" value="1"/>
</dbReference>
<evidence type="ECO:0000313" key="2">
    <source>
        <dbReference type="EMBL" id="CBJ28215.1"/>
    </source>
</evidence>
<dbReference type="STRING" id="2880.D7G951"/>
<dbReference type="Pfam" id="PF11969">
    <property type="entry name" value="DcpS_C"/>
    <property type="match status" value="1"/>
</dbReference>
<dbReference type="GO" id="GO:0030983">
    <property type="term" value="F:mismatched DNA binding"/>
    <property type="evidence" value="ECO:0007669"/>
    <property type="project" value="TreeGrafter"/>
</dbReference>
<accession>D7G951</accession>
<dbReference type="GO" id="GO:0000012">
    <property type="term" value="P:single strand break repair"/>
    <property type="evidence" value="ECO:0007669"/>
    <property type="project" value="TreeGrafter"/>
</dbReference>
<protein>
    <recommendedName>
        <fullName evidence="4">Aprataxin C2HE/C2H2/C2HC zinc finger domain-containing protein</fullName>
    </recommendedName>
</protein>
<dbReference type="OrthoDB" id="3512845at2759"/>
<organism evidence="2 3">
    <name type="scientific">Ectocarpus siliculosus</name>
    <name type="common">Brown alga</name>
    <name type="synonym">Conferva siliculosa</name>
    <dbReference type="NCBI Taxonomy" id="2880"/>
    <lineage>
        <taxon>Eukaryota</taxon>
        <taxon>Sar</taxon>
        <taxon>Stramenopiles</taxon>
        <taxon>Ochrophyta</taxon>
        <taxon>PX clade</taxon>
        <taxon>Phaeophyceae</taxon>
        <taxon>Ectocarpales</taxon>
        <taxon>Ectocarpaceae</taxon>
        <taxon>Ectocarpus</taxon>
    </lineage>
</organism>
<dbReference type="SUPFAM" id="SSF54197">
    <property type="entry name" value="HIT-like"/>
    <property type="match status" value="1"/>
</dbReference>
<dbReference type="PANTHER" id="PTHR12486:SF4">
    <property type="entry name" value="APRATAXIN"/>
    <property type="match status" value="1"/>
</dbReference>
<dbReference type="EMBL" id="FN649201">
    <property type="protein sequence ID" value="CBJ28215.1"/>
    <property type="molecule type" value="Genomic_DNA"/>
</dbReference>
<evidence type="ECO:0000256" key="1">
    <source>
        <dbReference type="SAM" id="MobiDB-lite"/>
    </source>
</evidence>
<dbReference type="GO" id="GO:0003725">
    <property type="term" value="F:double-stranded RNA binding"/>
    <property type="evidence" value="ECO:0007669"/>
    <property type="project" value="TreeGrafter"/>
</dbReference>
<sequence length="288" mass="32945">MAAGARNADPIEFPLYKDQAPQPVSSMPWLKQHMLDGPLRGFLEQYYNHDDEEEGREWTSAKILSDRHLHRGKTALFLFLMYHTNEQIQGEVFYMDEDVMVTYDGFPKGKFHLLVVPRETFLNVTGPSALRKEHLPKLRRLHAMGTALAKALSLQAEVRELSHPSANVIRCGYHAMPSQEPLHLHVVSMDLDGTGLKRKTHWNSFTTDLFLEASWVERRLEERGSLGLDMRNFRELEHVKLRCFRCPGEPEFRHMESLKAHNRACTAPVPAGGRHDPAALDVRRGSST</sequence>
<proteinExistence type="predicted"/>
<dbReference type="Gene3D" id="3.30.428.10">
    <property type="entry name" value="HIT-like"/>
    <property type="match status" value="1"/>
</dbReference>
<gene>
    <name evidence="2" type="ORF">Esi_0096_0027</name>
</gene>
<dbReference type="GO" id="GO:1990165">
    <property type="term" value="F:single-strand break-containing DNA binding"/>
    <property type="evidence" value="ECO:0007669"/>
    <property type="project" value="TreeGrafter"/>
</dbReference>
<dbReference type="Proteomes" id="UP000002630">
    <property type="component" value="Linkage Group LG30"/>
</dbReference>
<dbReference type="EMBL" id="FN649755">
    <property type="protein sequence ID" value="CBJ28215.1"/>
    <property type="molecule type" value="Genomic_DNA"/>
</dbReference>
<dbReference type="OMA" id="EFRHMES"/>
<dbReference type="InterPro" id="IPR036265">
    <property type="entry name" value="HIT-like_sf"/>
</dbReference>
<dbReference type="GO" id="GO:0003697">
    <property type="term" value="F:single-stranded DNA binding"/>
    <property type="evidence" value="ECO:0007669"/>
    <property type="project" value="TreeGrafter"/>
</dbReference>
<reference evidence="2 3" key="1">
    <citation type="journal article" date="2010" name="Nature">
        <title>The Ectocarpus genome and the independent evolution of multicellularity in brown algae.</title>
        <authorList>
            <person name="Cock J.M."/>
            <person name="Sterck L."/>
            <person name="Rouze P."/>
            <person name="Scornet D."/>
            <person name="Allen A.E."/>
            <person name="Amoutzias G."/>
            <person name="Anthouard V."/>
            <person name="Artiguenave F."/>
            <person name="Aury J.M."/>
            <person name="Badger J.H."/>
            <person name="Beszteri B."/>
            <person name="Billiau K."/>
            <person name="Bonnet E."/>
            <person name="Bothwell J.H."/>
            <person name="Bowler C."/>
            <person name="Boyen C."/>
            <person name="Brownlee C."/>
            <person name="Carrano C.J."/>
            <person name="Charrier B."/>
            <person name="Cho G.Y."/>
            <person name="Coelho S.M."/>
            <person name="Collen J."/>
            <person name="Corre E."/>
            <person name="Da Silva C."/>
            <person name="Delage L."/>
            <person name="Delaroque N."/>
            <person name="Dittami S.M."/>
            <person name="Doulbeau S."/>
            <person name="Elias M."/>
            <person name="Farnham G."/>
            <person name="Gachon C.M."/>
            <person name="Gschloessl B."/>
            <person name="Heesch S."/>
            <person name="Jabbari K."/>
            <person name="Jubin C."/>
            <person name="Kawai H."/>
            <person name="Kimura K."/>
            <person name="Kloareg B."/>
            <person name="Kupper F.C."/>
            <person name="Lang D."/>
            <person name="Le Bail A."/>
            <person name="Leblanc C."/>
            <person name="Lerouge P."/>
            <person name="Lohr M."/>
            <person name="Lopez P.J."/>
            <person name="Martens C."/>
            <person name="Maumus F."/>
            <person name="Michel G."/>
            <person name="Miranda-Saavedra D."/>
            <person name="Morales J."/>
            <person name="Moreau H."/>
            <person name="Motomura T."/>
            <person name="Nagasato C."/>
            <person name="Napoli C.A."/>
            <person name="Nelson D.R."/>
            <person name="Nyvall-Collen P."/>
            <person name="Peters A.F."/>
            <person name="Pommier C."/>
            <person name="Potin P."/>
            <person name="Poulain J."/>
            <person name="Quesneville H."/>
            <person name="Read B."/>
            <person name="Rensing S.A."/>
            <person name="Ritter A."/>
            <person name="Rousvoal S."/>
            <person name="Samanta M."/>
            <person name="Samson G."/>
            <person name="Schroeder D.C."/>
            <person name="Segurens B."/>
            <person name="Strittmatter M."/>
            <person name="Tonon T."/>
            <person name="Tregear J.W."/>
            <person name="Valentin K."/>
            <person name="von Dassow P."/>
            <person name="Yamagishi T."/>
            <person name="Van de Peer Y."/>
            <person name="Wincker P."/>
        </authorList>
    </citation>
    <scope>NUCLEOTIDE SEQUENCE [LARGE SCALE GENOMIC DNA]</scope>
    <source>
        <strain evidence="3">Ec32 / CCAP1310/4</strain>
    </source>
</reference>
<dbReference type="AlphaFoldDB" id="D7G951"/>
<evidence type="ECO:0008006" key="4">
    <source>
        <dbReference type="Google" id="ProtNLM"/>
    </source>
</evidence>
<keyword evidence="3" id="KW-1185">Reference proteome</keyword>
<dbReference type="eggNOG" id="KOG0562">
    <property type="taxonomic scope" value="Eukaryota"/>
</dbReference>
<dbReference type="GO" id="GO:0005634">
    <property type="term" value="C:nucleus"/>
    <property type="evidence" value="ECO:0007669"/>
    <property type="project" value="TreeGrafter"/>
</dbReference>
<dbReference type="GO" id="GO:0033699">
    <property type="term" value="F:DNA 5'-adenosine monophosphate hydrolase activity"/>
    <property type="evidence" value="ECO:0007669"/>
    <property type="project" value="TreeGrafter"/>
</dbReference>
<feature type="compositionally biased region" description="Basic and acidic residues" evidence="1">
    <location>
        <begin position="273"/>
        <end position="288"/>
    </location>
</feature>
<dbReference type="InParanoid" id="D7G951"/>
<evidence type="ECO:0000313" key="3">
    <source>
        <dbReference type="Proteomes" id="UP000002630"/>
    </source>
</evidence>
<feature type="region of interest" description="Disordered" evidence="1">
    <location>
        <begin position="268"/>
        <end position="288"/>
    </location>
</feature>
<name>D7G951_ECTSI</name>